<evidence type="ECO:0000256" key="8">
    <source>
        <dbReference type="ARBA" id="ARBA00022833"/>
    </source>
</evidence>
<reference evidence="13 14" key="1">
    <citation type="journal article" date="2020" name="Nat. Food">
        <title>A phased Vanilla planifolia genome enables genetic improvement of flavour and production.</title>
        <authorList>
            <person name="Hasing T."/>
            <person name="Tang H."/>
            <person name="Brym M."/>
            <person name="Khazi F."/>
            <person name="Huang T."/>
            <person name="Chambers A.H."/>
        </authorList>
    </citation>
    <scope>NUCLEOTIDE SEQUENCE [LARGE SCALE GENOMIC DNA]</scope>
    <source>
        <tissue evidence="13">Leaf</tissue>
    </source>
</reference>
<evidence type="ECO:0000256" key="6">
    <source>
        <dbReference type="ARBA" id="ARBA00022771"/>
    </source>
</evidence>
<comment type="pathway">
    <text evidence="3 11">Protein modification; protein ubiquitination.</text>
</comment>
<dbReference type="SMART" id="SM00184">
    <property type="entry name" value="RING"/>
    <property type="match status" value="1"/>
</dbReference>
<comment type="subcellular location">
    <subcellularLocation>
        <location evidence="2">Endomembrane system</location>
    </subcellularLocation>
    <subcellularLocation>
        <location evidence="11">Endoplasmic reticulum membrane</location>
        <topology evidence="11">Single-pass type IV membrane protein</topology>
    </subcellularLocation>
</comment>
<evidence type="ECO:0000256" key="5">
    <source>
        <dbReference type="ARBA" id="ARBA00022723"/>
    </source>
</evidence>
<comment type="function">
    <text evidence="11">E3 ubiquitin-protein ligase.</text>
</comment>
<dbReference type="InterPro" id="IPR001841">
    <property type="entry name" value="Znf_RING"/>
</dbReference>
<dbReference type="EC" id="2.3.2.27" evidence="11"/>
<keyword evidence="9" id="KW-0472">Membrane</keyword>
<evidence type="ECO:0000313" key="13">
    <source>
        <dbReference type="EMBL" id="KAG0460572.1"/>
    </source>
</evidence>
<organism evidence="13 14">
    <name type="scientific">Vanilla planifolia</name>
    <name type="common">Vanilla</name>
    <dbReference type="NCBI Taxonomy" id="51239"/>
    <lineage>
        <taxon>Eukaryota</taxon>
        <taxon>Viridiplantae</taxon>
        <taxon>Streptophyta</taxon>
        <taxon>Embryophyta</taxon>
        <taxon>Tracheophyta</taxon>
        <taxon>Spermatophyta</taxon>
        <taxon>Magnoliopsida</taxon>
        <taxon>Liliopsida</taxon>
        <taxon>Asparagales</taxon>
        <taxon>Orchidaceae</taxon>
        <taxon>Vanilloideae</taxon>
        <taxon>Vanilleae</taxon>
        <taxon>Vanilla</taxon>
    </lineage>
</organism>
<keyword evidence="11" id="KW-0256">Endoplasmic reticulum</keyword>
<proteinExistence type="predicted"/>
<evidence type="ECO:0000256" key="11">
    <source>
        <dbReference type="RuleBase" id="RU369090"/>
    </source>
</evidence>
<gene>
    <name evidence="13" type="ORF">HPP92_020869</name>
</gene>
<evidence type="ECO:0000259" key="12">
    <source>
        <dbReference type="PROSITE" id="PS50089"/>
    </source>
</evidence>
<dbReference type="InterPro" id="IPR045103">
    <property type="entry name" value="RNF5/RNF185-like"/>
</dbReference>
<accession>A0A835Q341</accession>
<keyword evidence="5 11" id="KW-0479">Metal-binding</keyword>
<dbReference type="GO" id="GO:0008270">
    <property type="term" value="F:zinc ion binding"/>
    <property type="evidence" value="ECO:0007669"/>
    <property type="project" value="UniProtKB-KW"/>
</dbReference>
<dbReference type="PROSITE" id="PS00518">
    <property type="entry name" value="ZF_RING_1"/>
    <property type="match status" value="1"/>
</dbReference>
<keyword evidence="14" id="KW-1185">Reference proteome</keyword>
<comment type="caution">
    <text evidence="13">The sequence shown here is derived from an EMBL/GenBank/DDBJ whole genome shotgun (WGS) entry which is preliminary data.</text>
</comment>
<dbReference type="GO" id="GO:0016567">
    <property type="term" value="P:protein ubiquitination"/>
    <property type="evidence" value="ECO:0007669"/>
    <property type="project" value="UniProtKB-UniPathway"/>
</dbReference>
<keyword evidence="4 11" id="KW-0808">Transferase</keyword>
<dbReference type="UniPathway" id="UPA00143"/>
<dbReference type="GO" id="GO:0006511">
    <property type="term" value="P:ubiquitin-dependent protein catabolic process"/>
    <property type="evidence" value="ECO:0007669"/>
    <property type="project" value="UniProtKB-UniRule"/>
</dbReference>
<evidence type="ECO:0000256" key="9">
    <source>
        <dbReference type="ARBA" id="ARBA00023136"/>
    </source>
</evidence>
<dbReference type="InterPro" id="IPR018957">
    <property type="entry name" value="Znf_C3HC4_RING-type"/>
</dbReference>
<dbReference type="InterPro" id="IPR013083">
    <property type="entry name" value="Znf_RING/FYVE/PHD"/>
</dbReference>
<comment type="catalytic activity">
    <reaction evidence="1 11">
        <text>S-ubiquitinyl-[E2 ubiquitin-conjugating enzyme]-L-cysteine + [acceptor protein]-L-lysine = [E2 ubiquitin-conjugating enzyme]-L-cysteine + N(6)-ubiquitinyl-[acceptor protein]-L-lysine.</text>
        <dbReference type="EC" id="2.3.2.27"/>
    </reaction>
</comment>
<dbReference type="PROSITE" id="PS50089">
    <property type="entry name" value="ZF_RING_2"/>
    <property type="match status" value="1"/>
</dbReference>
<dbReference type="OrthoDB" id="2015206at2759"/>
<dbReference type="Pfam" id="PF00097">
    <property type="entry name" value="zf-C3HC4"/>
    <property type="match status" value="1"/>
</dbReference>
<dbReference type="AlphaFoldDB" id="A0A835Q341"/>
<protein>
    <recommendedName>
        <fullName evidence="11">E3 ubiquitin-protein ligase RMA</fullName>
        <ecNumber evidence="11">2.3.2.27</ecNumber>
    </recommendedName>
    <alternativeName>
        <fullName evidence="11">Protein RING membrane-anchor</fullName>
    </alternativeName>
    <alternativeName>
        <fullName evidence="11">RING-type E3 ubiquitin transferase RMA</fullName>
    </alternativeName>
</protein>
<dbReference type="Proteomes" id="UP000636800">
    <property type="component" value="Chromosome 11"/>
</dbReference>
<comment type="domain">
    <text evidence="11">The RING-type zinc finger domain is responsible for E3 ligase activity.</text>
</comment>
<evidence type="ECO:0000313" key="14">
    <source>
        <dbReference type="Proteomes" id="UP000636800"/>
    </source>
</evidence>
<dbReference type="GO" id="GO:0061630">
    <property type="term" value="F:ubiquitin protein ligase activity"/>
    <property type="evidence" value="ECO:0007669"/>
    <property type="project" value="UniProtKB-UniRule"/>
</dbReference>
<feature type="domain" description="RING-type" evidence="12">
    <location>
        <begin position="48"/>
        <end position="94"/>
    </location>
</feature>
<name>A0A835Q341_VANPL</name>
<dbReference type="SUPFAM" id="SSF57850">
    <property type="entry name" value="RING/U-box"/>
    <property type="match status" value="1"/>
</dbReference>
<evidence type="ECO:0000256" key="7">
    <source>
        <dbReference type="ARBA" id="ARBA00022786"/>
    </source>
</evidence>
<keyword evidence="6 10" id="KW-0863">Zinc-finger</keyword>
<dbReference type="GO" id="GO:0005789">
    <property type="term" value="C:endoplasmic reticulum membrane"/>
    <property type="evidence" value="ECO:0007669"/>
    <property type="project" value="UniProtKB-SubCell"/>
</dbReference>
<evidence type="ECO:0000256" key="3">
    <source>
        <dbReference type="ARBA" id="ARBA00004906"/>
    </source>
</evidence>
<dbReference type="PANTHER" id="PTHR12313">
    <property type="entry name" value="E3 UBIQUITIN-PROTEIN LIGASE RNF5-RELATED"/>
    <property type="match status" value="1"/>
</dbReference>
<sequence>MRQKGIEFISESKNMEVEGGFTEDFPDFVCQGRSEDTKSPAANACFDCNICFDVAANPVVTLCGHLYCWSCIYRWLHPTVSTVGDGLRLCPVCKSSLSDSTLIPLYGRRSAATAHYLPGVSRSPVARTAYDRRVPTGQRQRPQNHHFYGAGSRNYMGVLHSTAGVVLGELAFAILPWAFRNQEGLYFQPPPAMVAGKPEVEEAGDDSGKLAAADLGLPCLLCSSVLALLLESEKLYDSAISSIFSQRDHL</sequence>
<evidence type="ECO:0000256" key="4">
    <source>
        <dbReference type="ARBA" id="ARBA00022679"/>
    </source>
</evidence>
<evidence type="ECO:0000256" key="1">
    <source>
        <dbReference type="ARBA" id="ARBA00000900"/>
    </source>
</evidence>
<evidence type="ECO:0000256" key="10">
    <source>
        <dbReference type="PROSITE-ProRule" id="PRU00175"/>
    </source>
</evidence>
<keyword evidence="7 11" id="KW-0833">Ubl conjugation pathway</keyword>
<dbReference type="CDD" id="cd16534">
    <property type="entry name" value="RING-HC_RNF5-like"/>
    <property type="match status" value="1"/>
</dbReference>
<keyword evidence="8 11" id="KW-0862">Zinc</keyword>
<dbReference type="Gene3D" id="3.30.40.10">
    <property type="entry name" value="Zinc/RING finger domain, C3HC4 (zinc finger)"/>
    <property type="match status" value="1"/>
</dbReference>
<evidence type="ECO:0000256" key="2">
    <source>
        <dbReference type="ARBA" id="ARBA00004308"/>
    </source>
</evidence>
<dbReference type="InterPro" id="IPR017907">
    <property type="entry name" value="Znf_RING_CS"/>
</dbReference>
<dbReference type="EMBL" id="JADCNL010000011">
    <property type="protein sequence ID" value="KAG0460572.1"/>
    <property type="molecule type" value="Genomic_DNA"/>
</dbReference>